<dbReference type="EMBL" id="FOBB01000008">
    <property type="protein sequence ID" value="SEN15619.1"/>
    <property type="molecule type" value="Genomic_DNA"/>
</dbReference>
<dbReference type="STRING" id="573321.SAMN04488505_108214"/>
<feature type="signal peptide" evidence="4">
    <location>
        <begin position="1"/>
        <end position="22"/>
    </location>
</feature>
<dbReference type="PANTHER" id="PTHR34106:SF5">
    <property type="entry name" value="GLYCOSIDASE"/>
    <property type="match status" value="1"/>
</dbReference>
<keyword evidence="1" id="KW-0328">Glycosyltransferase</keyword>
<evidence type="ECO:0000313" key="6">
    <source>
        <dbReference type="Proteomes" id="UP000198984"/>
    </source>
</evidence>
<feature type="chain" id="PRO_5011663059" evidence="4">
    <location>
        <begin position="23"/>
        <end position="385"/>
    </location>
</feature>
<protein>
    <submittedName>
        <fullName evidence="5">Predicted glycosyl hydrolase, GH43/DUF377 family</fullName>
    </submittedName>
</protein>
<accession>A0A1H8E7V3</accession>
<dbReference type="CDD" id="cd18610">
    <property type="entry name" value="GH130_BT3780-like"/>
    <property type="match status" value="1"/>
</dbReference>
<keyword evidence="6" id="KW-1185">Reference proteome</keyword>
<evidence type="ECO:0000256" key="4">
    <source>
        <dbReference type="SAM" id="SignalP"/>
    </source>
</evidence>
<evidence type="ECO:0000256" key="3">
    <source>
        <dbReference type="ARBA" id="ARBA00024356"/>
    </source>
</evidence>
<dbReference type="Pfam" id="PF04041">
    <property type="entry name" value="Glyco_hydro_130"/>
    <property type="match status" value="1"/>
</dbReference>
<evidence type="ECO:0000256" key="2">
    <source>
        <dbReference type="ARBA" id="ARBA00022679"/>
    </source>
</evidence>
<keyword evidence="2" id="KW-0808">Transferase</keyword>
<dbReference type="GO" id="GO:0016757">
    <property type="term" value="F:glycosyltransferase activity"/>
    <property type="evidence" value="ECO:0007669"/>
    <property type="project" value="UniProtKB-KW"/>
</dbReference>
<dbReference type="AlphaFoldDB" id="A0A1H8E7V3"/>
<proteinExistence type="inferred from homology"/>
<gene>
    <name evidence="5" type="ORF">SAMN04488505_108214</name>
</gene>
<dbReference type="Proteomes" id="UP000198984">
    <property type="component" value="Unassembled WGS sequence"/>
</dbReference>
<dbReference type="GO" id="GO:0016787">
    <property type="term" value="F:hydrolase activity"/>
    <property type="evidence" value="ECO:0007669"/>
    <property type="project" value="UniProtKB-KW"/>
</dbReference>
<organism evidence="5 6">
    <name type="scientific">Chitinophaga rupis</name>
    <dbReference type="NCBI Taxonomy" id="573321"/>
    <lineage>
        <taxon>Bacteria</taxon>
        <taxon>Pseudomonadati</taxon>
        <taxon>Bacteroidota</taxon>
        <taxon>Chitinophagia</taxon>
        <taxon>Chitinophagales</taxon>
        <taxon>Chitinophagaceae</taxon>
        <taxon>Chitinophaga</taxon>
    </lineage>
</organism>
<keyword evidence="5" id="KW-0378">Hydrolase</keyword>
<comment type="similarity">
    <text evidence="3">Belongs to the glycosyl hydrolase 130 family.</text>
</comment>
<dbReference type="InterPro" id="IPR023296">
    <property type="entry name" value="Glyco_hydro_beta-prop_sf"/>
</dbReference>
<keyword evidence="4" id="KW-0732">Signal</keyword>
<evidence type="ECO:0000256" key="1">
    <source>
        <dbReference type="ARBA" id="ARBA00022676"/>
    </source>
</evidence>
<dbReference type="SUPFAM" id="SSF75005">
    <property type="entry name" value="Arabinanase/levansucrase/invertase"/>
    <property type="match status" value="1"/>
</dbReference>
<evidence type="ECO:0000313" key="5">
    <source>
        <dbReference type="EMBL" id="SEN15619.1"/>
    </source>
</evidence>
<reference evidence="5 6" key="1">
    <citation type="submission" date="2016-10" db="EMBL/GenBank/DDBJ databases">
        <authorList>
            <person name="de Groot N.N."/>
        </authorList>
    </citation>
    <scope>NUCLEOTIDE SEQUENCE [LARGE SCALE GENOMIC DNA]</scope>
    <source>
        <strain evidence="5 6">DSM 21039</strain>
    </source>
</reference>
<dbReference type="PIRSF" id="PIRSF016202">
    <property type="entry name" value="PH1107"/>
    <property type="match status" value="1"/>
</dbReference>
<dbReference type="OrthoDB" id="2534034at2"/>
<dbReference type="InterPro" id="IPR007184">
    <property type="entry name" value="Mannoside_phosphorylase"/>
</dbReference>
<dbReference type="Gene3D" id="2.115.10.20">
    <property type="entry name" value="Glycosyl hydrolase domain, family 43"/>
    <property type="match status" value="1"/>
</dbReference>
<dbReference type="PANTHER" id="PTHR34106">
    <property type="entry name" value="GLYCOSIDASE"/>
    <property type="match status" value="1"/>
</dbReference>
<dbReference type="RefSeq" id="WP_089918923.1">
    <property type="nucleotide sequence ID" value="NZ_FOBB01000008.1"/>
</dbReference>
<sequence length="385" mass="43180">MIKPSSSSVLLLLLFITQITFAQSANTLPDWALGGFLRPAGQNPIILPDTTATFTDPMSKSKIKWEINDTFNPAAAVKDGKIVVIYRSEDNSGVKIGTRTSRLGYAEGRDGLHFKRKSEPVLFPADDDQKAFEWPGGCEDPRIAMTEDGTYVMLYTQWNRKVPRLAAATSKDLVHWTKHGPIFQDVYNGRFFNIATKSASILTRVKGDKQVIAKVNGQYFMYWGERHVYAATSANLTDWRPLVDEKGELLILASPRKNYFDSDMTECGPPALLTDKGIILLYNGRNSTSNGDKRFAGGTYSAGQMLFDKTEPTKLIARLDVPFFRPREAFEKRGQYASGTVFIEGMAWFKHKWYLYYGCADSRVGVAIYDPQHPADPDPVEDIAR</sequence>
<name>A0A1H8E7V3_9BACT</name>